<dbReference type="Pfam" id="PF07385">
    <property type="entry name" value="Lyx_isomer"/>
    <property type="match status" value="1"/>
</dbReference>
<dbReference type="CDD" id="cd20308">
    <property type="entry name" value="cupin_YdaE"/>
    <property type="match status" value="1"/>
</dbReference>
<dbReference type="EC" id="5.3.1.15" evidence="8"/>
<dbReference type="Proteomes" id="UP000018482">
    <property type="component" value="Unassembled WGS sequence"/>
</dbReference>
<dbReference type="SUPFAM" id="SSF51182">
    <property type="entry name" value="RmlC-like cupins"/>
    <property type="match status" value="1"/>
</dbReference>
<comment type="caution">
    <text evidence="9">The sequence shown here is derived from an EMBL/GenBank/DDBJ whole genome shotgun (WGS) entry which is preliminary data.</text>
</comment>
<proteinExistence type="inferred from homology"/>
<evidence type="ECO:0000256" key="6">
    <source>
        <dbReference type="ARBA" id="ARBA00044907"/>
    </source>
</evidence>
<evidence type="ECO:0000256" key="3">
    <source>
        <dbReference type="ARBA" id="ARBA00023211"/>
    </source>
</evidence>
<name>V6YZH4_STRAG</name>
<keyword evidence="4 9" id="KW-0413">Isomerase</keyword>
<evidence type="ECO:0000256" key="1">
    <source>
        <dbReference type="ARBA" id="ARBA00001936"/>
    </source>
</evidence>
<keyword evidence="2" id="KW-0479">Metal-binding</keyword>
<gene>
    <name evidence="9" type="ORF">SAG0136_01245</name>
</gene>
<dbReference type="InterPro" id="IPR010864">
    <property type="entry name" value="D-lyxose_isomer"/>
</dbReference>
<protein>
    <recommendedName>
        <fullName evidence="8">D-lyxose ketol-isomerase</fullName>
        <ecNumber evidence="8">5.3.1.15</ecNumber>
    </recommendedName>
</protein>
<comment type="similarity">
    <text evidence="7">Belongs to the D-lyxose ketol-isomerase family.</text>
</comment>
<dbReference type="GO" id="GO:0046872">
    <property type="term" value="F:metal ion binding"/>
    <property type="evidence" value="ECO:0007669"/>
    <property type="project" value="UniProtKB-KW"/>
</dbReference>
<reference evidence="9 10" key="1">
    <citation type="submission" date="2013-05" db="EMBL/GenBank/DDBJ databases">
        <authorList>
            <person name="Richards V.P."/>
            <person name="Durkin S.A.S."/>
            <person name="Kim M."/>
            <person name="Pavinski Bitar P.D."/>
            <person name="Stanhope M.J."/>
            <person name="Town C.D."/>
            <person name="Venter J.C."/>
        </authorList>
    </citation>
    <scope>NUCLEOTIDE SEQUENCE [LARGE SCALE GENOMIC DNA]</scope>
    <source>
        <strain evidence="9 10">LMG 14747</strain>
    </source>
</reference>
<evidence type="ECO:0000313" key="9">
    <source>
        <dbReference type="EMBL" id="ESV53908.1"/>
    </source>
</evidence>
<comment type="cofactor">
    <cofactor evidence="1">
        <name>Mn(2+)</name>
        <dbReference type="ChEBI" id="CHEBI:29035"/>
    </cofactor>
</comment>
<keyword evidence="3" id="KW-0464">Manganese</keyword>
<dbReference type="Gene3D" id="2.60.120.10">
    <property type="entry name" value="Jelly Rolls"/>
    <property type="match status" value="1"/>
</dbReference>
<dbReference type="eggNOG" id="COG3822">
    <property type="taxonomic scope" value="Bacteria"/>
</dbReference>
<accession>V6YZH4</accession>
<evidence type="ECO:0000256" key="5">
    <source>
        <dbReference type="ARBA" id="ARBA00023277"/>
    </source>
</evidence>
<keyword evidence="5" id="KW-0119">Carbohydrate metabolism</keyword>
<dbReference type="EMBL" id="ANQC01000020">
    <property type="protein sequence ID" value="ESV53908.1"/>
    <property type="molecule type" value="Genomic_DNA"/>
</dbReference>
<organism evidence="9 10">
    <name type="scientific">Streptococcus agalactiae LMG 14747</name>
    <dbReference type="NCBI Taxonomy" id="1154860"/>
    <lineage>
        <taxon>Bacteria</taxon>
        <taxon>Bacillati</taxon>
        <taxon>Bacillota</taxon>
        <taxon>Bacilli</taxon>
        <taxon>Lactobacillales</taxon>
        <taxon>Streptococcaceae</taxon>
        <taxon>Streptococcus</taxon>
    </lineage>
</organism>
<evidence type="ECO:0000256" key="7">
    <source>
        <dbReference type="ARBA" id="ARBA00044951"/>
    </source>
</evidence>
<dbReference type="AlphaFoldDB" id="V6YZH4"/>
<evidence type="ECO:0000256" key="8">
    <source>
        <dbReference type="ARBA" id="ARBA00044972"/>
    </source>
</evidence>
<evidence type="ECO:0000313" key="10">
    <source>
        <dbReference type="Proteomes" id="UP000018482"/>
    </source>
</evidence>
<evidence type="ECO:0000256" key="2">
    <source>
        <dbReference type="ARBA" id="ARBA00022723"/>
    </source>
</evidence>
<dbReference type="InterPro" id="IPR014710">
    <property type="entry name" value="RmlC-like_jellyroll"/>
</dbReference>
<evidence type="ECO:0000256" key="4">
    <source>
        <dbReference type="ARBA" id="ARBA00023235"/>
    </source>
</evidence>
<dbReference type="InterPro" id="IPR011051">
    <property type="entry name" value="RmlC_Cupin_sf"/>
</dbReference>
<dbReference type="GO" id="GO:0047828">
    <property type="term" value="F:D-lyxose ketol-isomerase activity"/>
    <property type="evidence" value="ECO:0007669"/>
    <property type="project" value="UniProtKB-EC"/>
</dbReference>
<comment type="catalytic activity">
    <reaction evidence="6">
        <text>D-lyxose = D-xylulose</text>
        <dbReference type="Rhea" id="RHEA:14201"/>
        <dbReference type="ChEBI" id="CHEBI:16789"/>
        <dbReference type="ChEBI" id="CHEBI:17140"/>
        <dbReference type="EC" id="5.3.1.15"/>
    </reaction>
</comment>
<sequence>MDYKDKVLALYKESGIKFTEDELASIEYADFGLDNIEEEGLNLIVYVNNDRYCAKEMVLLPGQTCPEHRHPRRGINKEIEGKQETFRVRQGLVYLYVEGAGDFSSISAKVPDSSRDYYTISHEIILCAGEQYTINPDIKHWFQAGPDGAIVSEFSSPSDDASDIFTNPNIKR</sequence>